<keyword evidence="5 8" id="KW-1133">Transmembrane helix</keyword>
<dbReference type="InterPro" id="IPR014047">
    <property type="entry name" value="Chr_Tranpt_l_chain"/>
</dbReference>
<feature type="transmembrane region" description="Helical" evidence="8">
    <location>
        <begin position="277"/>
        <end position="298"/>
    </location>
</feature>
<keyword evidence="6 8" id="KW-0472">Membrane</keyword>
<feature type="transmembrane region" description="Helical" evidence="8">
    <location>
        <begin position="455"/>
        <end position="472"/>
    </location>
</feature>
<feature type="region of interest" description="Disordered" evidence="7">
    <location>
        <begin position="225"/>
        <end position="244"/>
    </location>
</feature>
<feature type="transmembrane region" description="Helical" evidence="8">
    <location>
        <begin position="413"/>
        <end position="434"/>
    </location>
</feature>
<dbReference type="AlphaFoldDB" id="A0AAD5TR44"/>
<evidence type="ECO:0000256" key="3">
    <source>
        <dbReference type="ARBA" id="ARBA00022475"/>
    </source>
</evidence>
<evidence type="ECO:0000256" key="4">
    <source>
        <dbReference type="ARBA" id="ARBA00022692"/>
    </source>
</evidence>
<feature type="transmembrane region" description="Helical" evidence="8">
    <location>
        <begin position="106"/>
        <end position="127"/>
    </location>
</feature>
<keyword evidence="3" id="KW-1003">Cell membrane</keyword>
<dbReference type="Proteomes" id="UP001212152">
    <property type="component" value="Unassembled WGS sequence"/>
</dbReference>
<evidence type="ECO:0008006" key="11">
    <source>
        <dbReference type="Google" id="ProtNLM"/>
    </source>
</evidence>
<evidence type="ECO:0000256" key="2">
    <source>
        <dbReference type="ARBA" id="ARBA00005262"/>
    </source>
</evidence>
<evidence type="ECO:0000256" key="5">
    <source>
        <dbReference type="ARBA" id="ARBA00022989"/>
    </source>
</evidence>
<sequence length="496" mass="52341">MSRRPQATASTPLLPRAANAAAQDARPLTARLWEVSCNYLPLAFITFGGPPAHIAILHDMFVVRKRWMSEEMFSELLGISSALPGPASTQLAYTVALARDGLIPAIWAFLIWSVPGAIVMAAFGVLIGGGSGGGGSGKTELPMAVLYLQNGLASTAVALVALAAMNLSNKICTNRLMKCVTVFAAAAAINFPTVPWLIPALMVFGGMCSYAAYAREVRNSSRPATAATSPLLSSQPPQASQSDVQIQVDETGRPLDLHDETEDQDPPINFSYSIRTGLLIIAAWLALFIGAVLIRTLFADRYVQVLGTFFYVGSIIFGGGPVVIPLLYNYIVTPGWATSGDFLLGLAIINALPGPNFNFAAFCGALSLRHLGVGPSILGAILAWIGIFTPGLLVKTGVLPLWRHFRGFPHIQILFRGINAAAVGLVYTATYLLWQKAISVADGGMKLGPLPVGDSPYYVAVVAFAFVGVGFLKVPAPVMIVAGGVAGLLDWLVSAS</sequence>
<dbReference type="GO" id="GO:0015109">
    <property type="term" value="F:chromate transmembrane transporter activity"/>
    <property type="evidence" value="ECO:0007669"/>
    <property type="project" value="InterPro"/>
</dbReference>
<comment type="subcellular location">
    <subcellularLocation>
        <location evidence="1">Cell membrane</location>
        <topology evidence="1">Multi-pass membrane protein</topology>
    </subcellularLocation>
</comment>
<dbReference type="InterPro" id="IPR003370">
    <property type="entry name" value="Chromate_transpt"/>
</dbReference>
<dbReference type="PANTHER" id="PTHR33567:SF3">
    <property type="entry name" value="CHROMATE ION TRANSPORTER (EUROFUNG)"/>
    <property type="match status" value="1"/>
</dbReference>
<evidence type="ECO:0000256" key="7">
    <source>
        <dbReference type="SAM" id="MobiDB-lite"/>
    </source>
</evidence>
<keyword evidence="10" id="KW-1185">Reference proteome</keyword>
<keyword evidence="4 8" id="KW-0812">Transmembrane</keyword>
<dbReference type="PANTHER" id="PTHR33567">
    <property type="entry name" value="CHROMATE ION TRANSPORTER (EUROFUNG)"/>
    <property type="match status" value="1"/>
</dbReference>
<comment type="caution">
    <text evidence="9">The sequence shown here is derived from an EMBL/GenBank/DDBJ whole genome shotgun (WGS) entry which is preliminary data.</text>
</comment>
<evidence type="ECO:0000256" key="1">
    <source>
        <dbReference type="ARBA" id="ARBA00004651"/>
    </source>
</evidence>
<dbReference type="GO" id="GO:0005886">
    <property type="term" value="C:plasma membrane"/>
    <property type="evidence" value="ECO:0007669"/>
    <property type="project" value="UniProtKB-SubCell"/>
</dbReference>
<feature type="transmembrane region" description="Helical" evidence="8">
    <location>
        <begin position="373"/>
        <end position="393"/>
    </location>
</feature>
<dbReference type="PIRSF" id="PIRSF004810">
    <property type="entry name" value="ChrA"/>
    <property type="match status" value="1"/>
</dbReference>
<proteinExistence type="inferred from homology"/>
<feature type="transmembrane region" description="Helical" evidence="8">
    <location>
        <begin position="179"/>
        <end position="198"/>
    </location>
</feature>
<evidence type="ECO:0000256" key="6">
    <source>
        <dbReference type="ARBA" id="ARBA00023136"/>
    </source>
</evidence>
<name>A0AAD5TR44_9FUNG</name>
<accession>A0AAD5TR44</accession>
<evidence type="ECO:0000256" key="8">
    <source>
        <dbReference type="SAM" id="Phobius"/>
    </source>
</evidence>
<feature type="transmembrane region" description="Helical" evidence="8">
    <location>
        <begin position="343"/>
        <end position="366"/>
    </location>
</feature>
<reference evidence="9" key="1">
    <citation type="submission" date="2020-05" db="EMBL/GenBank/DDBJ databases">
        <title>Phylogenomic resolution of chytrid fungi.</title>
        <authorList>
            <person name="Stajich J.E."/>
            <person name="Amses K."/>
            <person name="Simmons R."/>
            <person name="Seto K."/>
            <person name="Myers J."/>
            <person name="Bonds A."/>
            <person name="Quandt C.A."/>
            <person name="Barry K."/>
            <person name="Liu P."/>
            <person name="Grigoriev I."/>
            <person name="Longcore J.E."/>
            <person name="James T.Y."/>
        </authorList>
    </citation>
    <scope>NUCLEOTIDE SEQUENCE</scope>
    <source>
        <strain evidence="9">JEL0379</strain>
    </source>
</reference>
<dbReference type="EMBL" id="JADGJQ010000003">
    <property type="protein sequence ID" value="KAJ3184669.1"/>
    <property type="molecule type" value="Genomic_DNA"/>
</dbReference>
<organism evidence="9 10">
    <name type="scientific">Geranomyces variabilis</name>
    <dbReference type="NCBI Taxonomy" id="109894"/>
    <lineage>
        <taxon>Eukaryota</taxon>
        <taxon>Fungi</taxon>
        <taxon>Fungi incertae sedis</taxon>
        <taxon>Chytridiomycota</taxon>
        <taxon>Chytridiomycota incertae sedis</taxon>
        <taxon>Chytridiomycetes</taxon>
        <taxon>Spizellomycetales</taxon>
        <taxon>Powellomycetaceae</taxon>
        <taxon>Geranomyces</taxon>
    </lineage>
</organism>
<feature type="transmembrane region" description="Helical" evidence="8">
    <location>
        <begin position="310"/>
        <end position="331"/>
    </location>
</feature>
<feature type="compositionally biased region" description="Low complexity" evidence="7">
    <location>
        <begin position="226"/>
        <end position="242"/>
    </location>
</feature>
<feature type="transmembrane region" description="Helical" evidence="8">
    <location>
        <begin position="147"/>
        <end position="167"/>
    </location>
</feature>
<gene>
    <name evidence="9" type="ORF">HDU87_004072</name>
</gene>
<protein>
    <recommendedName>
        <fullName evidence="11">Chromate transporter</fullName>
    </recommendedName>
</protein>
<dbReference type="Pfam" id="PF02417">
    <property type="entry name" value="Chromate_transp"/>
    <property type="match status" value="2"/>
</dbReference>
<evidence type="ECO:0000313" key="9">
    <source>
        <dbReference type="EMBL" id="KAJ3184669.1"/>
    </source>
</evidence>
<evidence type="ECO:0000313" key="10">
    <source>
        <dbReference type="Proteomes" id="UP001212152"/>
    </source>
</evidence>
<comment type="similarity">
    <text evidence="2">Belongs to the chromate ion transporter (CHR) (TC 2.A.51) family.</text>
</comment>